<reference evidence="2 3" key="1">
    <citation type="journal article" date="2019" name="Int. J. Syst. Evol. Microbiol.">
        <title>The Global Catalogue of Microorganisms (GCM) 10K type strain sequencing project: providing services to taxonomists for standard genome sequencing and annotation.</title>
        <authorList>
            <consortium name="The Broad Institute Genomics Platform"/>
            <consortium name="The Broad Institute Genome Sequencing Center for Infectious Disease"/>
            <person name="Wu L."/>
            <person name="Ma J."/>
        </authorList>
    </citation>
    <scope>NUCLEOTIDE SEQUENCE [LARGE SCALE GENOMIC DNA]</scope>
    <source>
        <strain evidence="2 3">YIM 94188</strain>
    </source>
</reference>
<sequence>MSDEDLDENEDAEEKEMGVEFGSLADELDEEEYPISKEEVVEKYGDHELNISDGTTTVEEVLAGRGDEEFQSPNEVQQSILNMVGGEAVGRQRYSDRGIEDDSDEKSDQSF</sequence>
<organism evidence="2 3">
    <name type="scientific">Halopelagius fulvigenes</name>
    <dbReference type="NCBI Taxonomy" id="1198324"/>
    <lineage>
        <taxon>Archaea</taxon>
        <taxon>Methanobacteriati</taxon>
        <taxon>Methanobacteriota</taxon>
        <taxon>Stenosarchaea group</taxon>
        <taxon>Halobacteria</taxon>
        <taxon>Halobacteriales</taxon>
        <taxon>Haloferacaceae</taxon>
    </lineage>
</organism>
<feature type="compositionally biased region" description="Basic and acidic residues" evidence="1">
    <location>
        <begin position="93"/>
        <end position="111"/>
    </location>
</feature>
<dbReference type="AlphaFoldDB" id="A0ABD5TYT7"/>
<comment type="caution">
    <text evidence="2">The sequence shown here is derived from an EMBL/GenBank/DDBJ whole genome shotgun (WGS) entry which is preliminary data.</text>
</comment>
<dbReference type="Pfam" id="PF19102">
    <property type="entry name" value="DUF5789"/>
    <property type="match status" value="1"/>
</dbReference>
<name>A0ABD5TYT7_9EURY</name>
<dbReference type="RefSeq" id="WP_379693451.1">
    <property type="nucleotide sequence ID" value="NZ_JBHSXH010000009.1"/>
</dbReference>
<accession>A0ABD5TYT7</accession>
<proteinExistence type="predicted"/>
<evidence type="ECO:0000256" key="1">
    <source>
        <dbReference type="SAM" id="MobiDB-lite"/>
    </source>
</evidence>
<dbReference type="Proteomes" id="UP001596408">
    <property type="component" value="Unassembled WGS sequence"/>
</dbReference>
<dbReference type="InterPro" id="IPR043899">
    <property type="entry name" value="DUF5789"/>
</dbReference>
<dbReference type="EMBL" id="JBHSXH010000009">
    <property type="protein sequence ID" value="MFC6824473.1"/>
    <property type="molecule type" value="Genomic_DNA"/>
</dbReference>
<evidence type="ECO:0008006" key="4">
    <source>
        <dbReference type="Google" id="ProtNLM"/>
    </source>
</evidence>
<protein>
    <recommendedName>
        <fullName evidence="4">DUF2795 domain-containing protein</fullName>
    </recommendedName>
</protein>
<evidence type="ECO:0000313" key="2">
    <source>
        <dbReference type="EMBL" id="MFC6824473.1"/>
    </source>
</evidence>
<keyword evidence="3" id="KW-1185">Reference proteome</keyword>
<gene>
    <name evidence="2" type="ORF">ACFQEV_05610</name>
</gene>
<feature type="region of interest" description="Disordered" evidence="1">
    <location>
        <begin position="83"/>
        <end position="111"/>
    </location>
</feature>
<feature type="region of interest" description="Disordered" evidence="1">
    <location>
        <begin position="1"/>
        <end position="31"/>
    </location>
</feature>
<evidence type="ECO:0000313" key="3">
    <source>
        <dbReference type="Proteomes" id="UP001596408"/>
    </source>
</evidence>
<feature type="compositionally biased region" description="Acidic residues" evidence="1">
    <location>
        <begin position="1"/>
        <end position="14"/>
    </location>
</feature>